<organism evidence="2 3">
    <name type="scientific">Arthrobacter pityocampae</name>
    <dbReference type="NCBI Taxonomy" id="547334"/>
    <lineage>
        <taxon>Bacteria</taxon>
        <taxon>Bacillati</taxon>
        <taxon>Actinomycetota</taxon>
        <taxon>Actinomycetes</taxon>
        <taxon>Micrococcales</taxon>
        <taxon>Micrococcaceae</taxon>
        <taxon>Arthrobacter</taxon>
    </lineage>
</organism>
<dbReference type="RefSeq" id="WP_104120951.1">
    <property type="nucleotide sequence ID" value="NZ_PRKW01000003.1"/>
</dbReference>
<gene>
    <name evidence="2" type="ORF">C4K88_07130</name>
</gene>
<name>A0A2S5IXY2_9MICC</name>
<sequence>MTQEQPGPPRRVRVTAPRTAARATGASFPVAREMAEQSELGQLFVTSLIRSQLRLALVVAGGFLVILMGIPVLLAVFPDIEAMTVLTVPLPWLILGLGVYPLVIGCAILYVHSASRNERRFQDLVDDD</sequence>
<dbReference type="Proteomes" id="UP000239297">
    <property type="component" value="Unassembled WGS sequence"/>
</dbReference>
<keyword evidence="1" id="KW-0472">Membrane</keyword>
<protein>
    <recommendedName>
        <fullName evidence="4">DUF485 domain-containing protein</fullName>
    </recommendedName>
</protein>
<accession>A0A2S5IXY2</accession>
<reference evidence="2 3" key="1">
    <citation type="journal article" date="2014" name="Int. J. Syst. Evol. Microbiol.">
        <title>Arthrobacter pityocampae sp. nov., isolated from Thaumetopoea pityocampa (Lep., Thaumetopoeidae).</title>
        <authorList>
            <person name="Ince I.A."/>
            <person name="Demirbag Z."/>
            <person name="Kati H."/>
        </authorList>
    </citation>
    <scope>NUCLEOTIDE SEQUENCE [LARGE SCALE GENOMIC DNA]</scope>
    <source>
        <strain evidence="2 3">Tp2</strain>
    </source>
</reference>
<evidence type="ECO:0000313" key="2">
    <source>
        <dbReference type="EMBL" id="PPB49462.1"/>
    </source>
</evidence>
<evidence type="ECO:0000256" key="1">
    <source>
        <dbReference type="SAM" id="Phobius"/>
    </source>
</evidence>
<evidence type="ECO:0000313" key="3">
    <source>
        <dbReference type="Proteomes" id="UP000239297"/>
    </source>
</evidence>
<feature type="transmembrane region" description="Helical" evidence="1">
    <location>
        <begin position="55"/>
        <end position="77"/>
    </location>
</feature>
<dbReference type="EMBL" id="PRKW01000003">
    <property type="protein sequence ID" value="PPB49462.1"/>
    <property type="molecule type" value="Genomic_DNA"/>
</dbReference>
<evidence type="ECO:0008006" key="4">
    <source>
        <dbReference type="Google" id="ProtNLM"/>
    </source>
</evidence>
<keyword evidence="3" id="KW-1185">Reference proteome</keyword>
<feature type="transmembrane region" description="Helical" evidence="1">
    <location>
        <begin position="89"/>
        <end position="111"/>
    </location>
</feature>
<dbReference type="OrthoDB" id="5186135at2"/>
<keyword evidence="1" id="KW-0812">Transmembrane</keyword>
<comment type="caution">
    <text evidence="2">The sequence shown here is derived from an EMBL/GenBank/DDBJ whole genome shotgun (WGS) entry which is preliminary data.</text>
</comment>
<proteinExistence type="predicted"/>
<dbReference type="AlphaFoldDB" id="A0A2S5IXY2"/>
<keyword evidence="1" id="KW-1133">Transmembrane helix</keyword>